<dbReference type="Proteomes" id="UP000003835">
    <property type="component" value="Unassembled WGS sequence"/>
</dbReference>
<dbReference type="AlphaFoldDB" id="B4VN26"/>
<reference evidence="2 3" key="1">
    <citation type="submission" date="2008-07" db="EMBL/GenBank/DDBJ databases">
        <authorList>
            <person name="Tandeau de Marsac N."/>
            <person name="Ferriera S."/>
            <person name="Johnson J."/>
            <person name="Kravitz S."/>
            <person name="Beeson K."/>
            <person name="Sutton G."/>
            <person name="Rogers Y.-H."/>
            <person name="Friedman R."/>
            <person name="Frazier M."/>
            <person name="Venter J.C."/>
        </authorList>
    </citation>
    <scope>NUCLEOTIDE SEQUENCE [LARGE SCALE GENOMIC DNA]</scope>
    <source>
        <strain evidence="2 3">PCC 7420</strain>
    </source>
</reference>
<dbReference type="PROSITE" id="PS51257">
    <property type="entry name" value="PROKAR_LIPOPROTEIN"/>
    <property type="match status" value="1"/>
</dbReference>
<keyword evidence="3" id="KW-1185">Reference proteome</keyword>
<proteinExistence type="predicted"/>
<organism evidence="2 3">
    <name type="scientific">Coleofasciculus chthonoplastes PCC 7420</name>
    <dbReference type="NCBI Taxonomy" id="118168"/>
    <lineage>
        <taxon>Bacteria</taxon>
        <taxon>Bacillati</taxon>
        <taxon>Cyanobacteriota</taxon>
        <taxon>Cyanophyceae</taxon>
        <taxon>Coleofasciculales</taxon>
        <taxon>Coleofasciculaceae</taxon>
        <taxon>Coleofasciculus</taxon>
    </lineage>
</organism>
<dbReference type="RefSeq" id="WP_006099827.1">
    <property type="nucleotide sequence ID" value="NZ_DS989845.1"/>
</dbReference>
<accession>B4VN26</accession>
<evidence type="ECO:0000256" key="1">
    <source>
        <dbReference type="SAM" id="Coils"/>
    </source>
</evidence>
<dbReference type="HOGENOM" id="CLU_2367985_0_0_3"/>
<evidence type="ECO:0008006" key="4">
    <source>
        <dbReference type="Google" id="ProtNLM"/>
    </source>
</evidence>
<protein>
    <recommendedName>
        <fullName evidence="4">Lipoprotein</fullName>
    </recommendedName>
</protein>
<keyword evidence="1" id="KW-0175">Coiled coil</keyword>
<evidence type="ECO:0000313" key="2">
    <source>
        <dbReference type="EMBL" id="EDX76869.1"/>
    </source>
</evidence>
<gene>
    <name evidence="2" type="ORF">MC7420_1872</name>
</gene>
<dbReference type="EMBL" id="DS989845">
    <property type="protein sequence ID" value="EDX76869.1"/>
    <property type="molecule type" value="Genomic_DNA"/>
</dbReference>
<evidence type="ECO:0000313" key="3">
    <source>
        <dbReference type="Proteomes" id="UP000003835"/>
    </source>
</evidence>
<feature type="coiled-coil region" evidence="1">
    <location>
        <begin position="40"/>
        <end position="67"/>
    </location>
</feature>
<name>B4VN26_9CYAN</name>
<sequence length="95" mass="10428">MKFSPLIPAKKIQFSAGLLLLVFFGSGCNNQFDELATQTCSEAELAVAEAQQQFDQVEEKLASSSQSDIQTVDTSVLQELQETQEYAFEICEQGG</sequence>